<evidence type="ECO:0000313" key="4">
    <source>
        <dbReference type="Proteomes" id="UP001172142"/>
    </source>
</evidence>
<reference evidence="3 4" key="1">
    <citation type="submission" date="2023-07" db="EMBL/GenBank/DDBJ databases">
        <title>Novel species in genus Planococcus.</title>
        <authorList>
            <person name="Ning S."/>
        </authorList>
    </citation>
    <scope>NUCLEOTIDE SEQUENCE [LARGE SCALE GENOMIC DNA]</scope>
    <source>
        <strain evidence="3 4">N017</strain>
    </source>
</reference>
<dbReference type="PROSITE" id="PS51257">
    <property type="entry name" value="PROKAR_LIPOPROTEIN"/>
    <property type="match status" value="1"/>
</dbReference>
<dbReference type="Pfam" id="PF07007">
    <property type="entry name" value="LprI"/>
    <property type="match status" value="1"/>
</dbReference>
<proteinExistence type="predicted"/>
<dbReference type="PANTHER" id="PTHR39176:SF1">
    <property type="entry name" value="PERIPLASMIC PROTEIN"/>
    <property type="match status" value="1"/>
</dbReference>
<evidence type="ECO:0000259" key="2">
    <source>
        <dbReference type="Pfam" id="PF07007"/>
    </source>
</evidence>
<keyword evidence="4" id="KW-1185">Reference proteome</keyword>
<dbReference type="EMBL" id="JAUJWU010000005">
    <property type="protein sequence ID" value="MDN7247077.1"/>
    <property type="molecule type" value="Genomic_DNA"/>
</dbReference>
<feature type="domain" description="Lysozyme inhibitor LprI-like N-terminal" evidence="2">
    <location>
        <begin position="232"/>
        <end position="315"/>
    </location>
</feature>
<protein>
    <submittedName>
        <fullName evidence="3">Lysozyme inhibitor LprI family protein</fullName>
    </submittedName>
</protein>
<keyword evidence="1" id="KW-0175">Coiled coil</keyword>
<dbReference type="Gene3D" id="1.20.1270.180">
    <property type="match status" value="1"/>
</dbReference>
<feature type="coiled-coil region" evidence="1">
    <location>
        <begin position="130"/>
        <end position="177"/>
    </location>
</feature>
<sequence length="322" mass="36685">MKKITILITVIMLLTGCGSSTYDKAMENAKVALANREFDEAMALSKLALEEKTKDEKALTMHTYLEEFNEVNKAMDEKAWDVVLKRTEEMEKEEGLPYSIAQELKNISRLASANQKNEKAVSEKMKEIDLLVANQEFQEAQAKMEALQKDEKLKAALEDHSEEINSLSSEISGAVQKTADDEKIKDGKETALTTEKALKEQDTSLKTHYLNKLAQIEIGLSDLKYLYADGVTSQMLEGEAETLKRWDDALNEIYGVLKERLSTEDMARLREEQRDWILFRDYEADLAASEFEGGSFEEVQRLSTLGQLTKDRCYLLVDYYLN</sequence>
<accession>A0ABT8NGP1</accession>
<dbReference type="PANTHER" id="PTHR39176">
    <property type="entry name" value="PERIPLASMIC PROTEIN-RELATED"/>
    <property type="match status" value="1"/>
</dbReference>
<dbReference type="Proteomes" id="UP001172142">
    <property type="component" value="Unassembled WGS sequence"/>
</dbReference>
<dbReference type="InterPro" id="IPR009739">
    <property type="entry name" value="LprI-like_N"/>
</dbReference>
<evidence type="ECO:0000256" key="1">
    <source>
        <dbReference type="SAM" id="Coils"/>
    </source>
</evidence>
<evidence type="ECO:0000313" key="3">
    <source>
        <dbReference type="EMBL" id="MDN7247077.1"/>
    </source>
</evidence>
<gene>
    <name evidence="3" type="ORF">QWY13_16480</name>
</gene>
<comment type="caution">
    <text evidence="3">The sequence shown here is derived from an EMBL/GenBank/DDBJ whole genome shotgun (WGS) entry which is preliminary data.</text>
</comment>
<dbReference type="RefSeq" id="WP_301857386.1">
    <property type="nucleotide sequence ID" value="NZ_JAUJWU010000005.1"/>
</dbReference>
<name>A0ABT8NGP1_9BACL</name>
<organism evidence="3 4">
    <name type="scientific">Planococcus shenhongbingii</name>
    <dbReference type="NCBI Taxonomy" id="3058398"/>
    <lineage>
        <taxon>Bacteria</taxon>
        <taxon>Bacillati</taxon>
        <taxon>Bacillota</taxon>
        <taxon>Bacilli</taxon>
        <taxon>Bacillales</taxon>
        <taxon>Caryophanaceae</taxon>
        <taxon>Planococcus</taxon>
    </lineage>
</organism>